<name>A0A917I585_9HYPH</name>
<gene>
    <name evidence="2" type="ORF">GCM10007036_08060</name>
</gene>
<feature type="chain" id="PRO_5037633444" description="DUF2950 domain-containing protein" evidence="1">
    <location>
        <begin position="30"/>
        <end position="303"/>
    </location>
</feature>
<dbReference type="Pfam" id="PF11453">
    <property type="entry name" value="DUF2950"/>
    <property type="match status" value="1"/>
</dbReference>
<dbReference type="InterPro" id="IPR021556">
    <property type="entry name" value="DUF2950"/>
</dbReference>
<evidence type="ECO:0000313" key="2">
    <source>
        <dbReference type="EMBL" id="GGH11187.1"/>
    </source>
</evidence>
<dbReference type="AlphaFoldDB" id="A0A917I585"/>
<dbReference type="Proteomes" id="UP000603912">
    <property type="component" value="Unassembled WGS sequence"/>
</dbReference>
<dbReference type="EMBL" id="BMES01000001">
    <property type="protein sequence ID" value="GGH11187.1"/>
    <property type="molecule type" value="Genomic_DNA"/>
</dbReference>
<accession>A0A917I585</accession>
<proteinExistence type="predicted"/>
<feature type="signal peptide" evidence="1">
    <location>
        <begin position="1"/>
        <end position="29"/>
    </location>
</feature>
<reference evidence="2" key="2">
    <citation type="submission" date="2020-09" db="EMBL/GenBank/DDBJ databases">
        <authorList>
            <person name="Sun Q."/>
            <person name="Zhou Y."/>
        </authorList>
    </citation>
    <scope>NUCLEOTIDE SEQUENCE</scope>
    <source>
        <strain evidence="2">CGMCC 1.12214</strain>
    </source>
</reference>
<evidence type="ECO:0000313" key="3">
    <source>
        <dbReference type="Proteomes" id="UP000603912"/>
    </source>
</evidence>
<dbReference type="RefSeq" id="WP_188516418.1">
    <property type="nucleotide sequence ID" value="NZ_BMES01000001.1"/>
</dbReference>
<keyword evidence="1" id="KW-0732">Signal</keyword>
<comment type="caution">
    <text evidence="2">The sequence shown here is derived from an EMBL/GenBank/DDBJ whole genome shotgun (WGS) entry which is preliminary data.</text>
</comment>
<sequence>MRVSMTPSRLRRVGAAALAFSMAATAVSAQQIFASPEEAARALVKATEQPRPGDLDQLFGPGARDLISTGDAAEDQRRIAAFRTAAAESVDLQPAGDATRVMALGRRAWPFPIPIVKQASGWAFDLKAGREELVNRAVGFNELSAVEACRAYVAAQKEYFRLDRDEDEVAEYAQRIVSTPGKRDGLYWESTAQGDVSPLDDRLFQASTAVKAGREPYRGYYFRVLKAQGPAAPGGAHSYVINGHMIAGFGLVAYPADWGRTGVMTFICNQQGKIFEQDLGLETAARASAMSAYDPGKGWRLVQ</sequence>
<organism evidence="2 3">
    <name type="scientific">Alsobacter metallidurans</name>
    <dbReference type="NCBI Taxonomy" id="340221"/>
    <lineage>
        <taxon>Bacteria</taxon>
        <taxon>Pseudomonadati</taxon>
        <taxon>Pseudomonadota</taxon>
        <taxon>Alphaproteobacteria</taxon>
        <taxon>Hyphomicrobiales</taxon>
        <taxon>Alsobacteraceae</taxon>
        <taxon>Alsobacter</taxon>
    </lineage>
</organism>
<evidence type="ECO:0008006" key="4">
    <source>
        <dbReference type="Google" id="ProtNLM"/>
    </source>
</evidence>
<evidence type="ECO:0000256" key="1">
    <source>
        <dbReference type="SAM" id="SignalP"/>
    </source>
</evidence>
<keyword evidence="3" id="KW-1185">Reference proteome</keyword>
<reference evidence="2" key="1">
    <citation type="journal article" date="2014" name="Int. J. Syst. Evol. Microbiol.">
        <title>Complete genome sequence of Corynebacterium casei LMG S-19264T (=DSM 44701T), isolated from a smear-ripened cheese.</title>
        <authorList>
            <consortium name="US DOE Joint Genome Institute (JGI-PGF)"/>
            <person name="Walter F."/>
            <person name="Albersmeier A."/>
            <person name="Kalinowski J."/>
            <person name="Ruckert C."/>
        </authorList>
    </citation>
    <scope>NUCLEOTIDE SEQUENCE</scope>
    <source>
        <strain evidence="2">CGMCC 1.12214</strain>
    </source>
</reference>
<protein>
    <recommendedName>
        <fullName evidence="4">DUF2950 domain-containing protein</fullName>
    </recommendedName>
</protein>